<keyword evidence="7" id="KW-0547">Nucleotide-binding</keyword>
<comment type="caution">
    <text evidence="14">The sequence shown here is derived from an EMBL/GenBank/DDBJ whole genome shotgun (WGS) entry which is preliminary data.</text>
</comment>
<dbReference type="EMBL" id="JGVK01000007">
    <property type="protein sequence ID" value="KEY91500.1"/>
    <property type="molecule type" value="Genomic_DNA"/>
</dbReference>
<dbReference type="EC" id="2.7.1.19" evidence="3 11"/>
<evidence type="ECO:0000256" key="12">
    <source>
        <dbReference type="SAM" id="Phobius"/>
    </source>
</evidence>
<keyword evidence="5" id="KW-0113">Calvin cycle</keyword>
<dbReference type="SUPFAM" id="SSF52540">
    <property type="entry name" value="P-loop containing nucleoside triphosphate hydrolases"/>
    <property type="match status" value="1"/>
</dbReference>
<comment type="catalytic activity">
    <reaction evidence="10 11">
        <text>D-ribulose 5-phosphate + ATP = D-ribulose 1,5-bisphosphate + ADP + H(+)</text>
        <dbReference type="Rhea" id="RHEA:19365"/>
        <dbReference type="ChEBI" id="CHEBI:15378"/>
        <dbReference type="ChEBI" id="CHEBI:30616"/>
        <dbReference type="ChEBI" id="CHEBI:57870"/>
        <dbReference type="ChEBI" id="CHEBI:58121"/>
        <dbReference type="ChEBI" id="CHEBI:456216"/>
        <dbReference type="EC" id="2.7.1.19"/>
    </reaction>
</comment>
<dbReference type="InterPro" id="IPR027417">
    <property type="entry name" value="P-loop_NTPase"/>
</dbReference>
<evidence type="ECO:0000256" key="9">
    <source>
        <dbReference type="ARBA" id="ARBA00022840"/>
    </source>
</evidence>
<keyword evidence="12" id="KW-0472">Membrane</keyword>
<dbReference type="Proteomes" id="UP000053784">
    <property type="component" value="Unassembled WGS sequence"/>
</dbReference>
<feature type="transmembrane region" description="Helical" evidence="12">
    <location>
        <begin position="244"/>
        <end position="261"/>
    </location>
</feature>
<dbReference type="OrthoDB" id="9773443at2"/>
<geneLocation type="plasmid" evidence="14">
    <name>pPB001</name>
</geneLocation>
<feature type="transmembrane region" description="Helical" evidence="12">
    <location>
        <begin position="12"/>
        <end position="34"/>
    </location>
</feature>
<feature type="transmembrane region" description="Helical" evidence="12">
    <location>
        <begin position="120"/>
        <end position="138"/>
    </location>
</feature>
<keyword evidence="6" id="KW-0808">Transferase</keyword>
<evidence type="ECO:0000256" key="10">
    <source>
        <dbReference type="ARBA" id="ARBA00047663"/>
    </source>
</evidence>
<keyword evidence="4" id="KW-0602">Photosynthesis</keyword>
<evidence type="ECO:0000256" key="7">
    <source>
        <dbReference type="ARBA" id="ARBA00022741"/>
    </source>
</evidence>
<keyword evidence="8" id="KW-0418">Kinase</keyword>
<feature type="transmembrane region" description="Helical" evidence="12">
    <location>
        <begin position="353"/>
        <end position="377"/>
    </location>
</feature>
<dbReference type="GeneID" id="39477662"/>
<feature type="transmembrane region" description="Helical" evidence="12">
    <location>
        <begin position="312"/>
        <end position="332"/>
    </location>
</feature>
<protein>
    <recommendedName>
        <fullName evidence="3 11">Phosphoribulokinase</fullName>
        <ecNumber evidence="3 11">2.7.1.19</ecNumber>
    </recommendedName>
</protein>
<feature type="transmembrane region" description="Helical" evidence="12">
    <location>
        <begin position="87"/>
        <end position="108"/>
    </location>
</feature>
<comment type="pathway">
    <text evidence="1">Carbohydrate biosynthesis; Calvin cycle.</text>
</comment>
<evidence type="ECO:0000313" key="15">
    <source>
        <dbReference type="Proteomes" id="UP000053784"/>
    </source>
</evidence>
<dbReference type="AlphaFoldDB" id="A0A084CNX1"/>
<keyword evidence="12" id="KW-1133">Transmembrane helix</keyword>
<dbReference type="GO" id="GO:0008974">
    <property type="term" value="F:phosphoribulokinase activity"/>
    <property type="evidence" value="ECO:0007669"/>
    <property type="project" value="UniProtKB-EC"/>
</dbReference>
<accession>A0A084CNX1</accession>
<evidence type="ECO:0000256" key="11">
    <source>
        <dbReference type="RuleBase" id="RU004082"/>
    </source>
</evidence>
<evidence type="ECO:0000256" key="4">
    <source>
        <dbReference type="ARBA" id="ARBA00022531"/>
    </source>
</evidence>
<comment type="similarity">
    <text evidence="2 11">Belongs to the phosphoribulokinase family.</text>
</comment>
<keyword evidence="14" id="KW-0614">Plasmid</keyword>
<dbReference type="PRINTS" id="PR00478">
    <property type="entry name" value="PHRIBLKINASE"/>
</dbReference>
<feature type="transmembrane region" description="Helical" evidence="12">
    <location>
        <begin position="194"/>
        <end position="214"/>
    </location>
</feature>
<reference evidence="14 15" key="1">
    <citation type="submission" date="2014-03" db="EMBL/GenBank/DDBJ databases">
        <title>Selection and divergence in the genomes of co-occurring obligate luminous symbionts with specific hosts.</title>
        <authorList>
            <person name="Hendry T.A."/>
            <person name="de Wet J.R."/>
            <person name="Dunlap P.V."/>
        </authorList>
    </citation>
    <scope>NUCLEOTIDE SEQUENCE [LARGE SCALE GENOMIC DNA]</scope>
    <source>
        <strain evidence="14 15">Ppalp.1</strain>
        <plasmid evidence="14">pPB001</plasmid>
    </source>
</reference>
<dbReference type="InterPro" id="IPR006082">
    <property type="entry name" value="PRK"/>
</dbReference>
<dbReference type="InterPro" id="IPR006083">
    <property type="entry name" value="PRK/URK"/>
</dbReference>
<evidence type="ECO:0000313" key="14">
    <source>
        <dbReference type="EMBL" id="KEY91500.1"/>
    </source>
</evidence>
<keyword evidence="12" id="KW-0812">Transmembrane</keyword>
<dbReference type="Pfam" id="PF00485">
    <property type="entry name" value="PRK"/>
    <property type="match status" value="1"/>
</dbReference>
<proteinExistence type="inferred from homology"/>
<organism evidence="14 15">
    <name type="scientific">Candidatus Photodesmus blepharonis</name>
    <dbReference type="NCBI Taxonomy" id="1179155"/>
    <lineage>
        <taxon>Bacteria</taxon>
        <taxon>Pseudomonadati</taxon>
        <taxon>Pseudomonadota</taxon>
        <taxon>Gammaproteobacteria</taxon>
        <taxon>Vibrionales</taxon>
        <taxon>Vibrionaceae</taxon>
        <taxon>Candidatus Photodesmus</taxon>
    </lineage>
</organism>
<dbReference type="GO" id="GO:0019253">
    <property type="term" value="P:reductive pentose-phosphate cycle"/>
    <property type="evidence" value="ECO:0007669"/>
    <property type="project" value="UniProtKB-KW"/>
</dbReference>
<evidence type="ECO:0000256" key="5">
    <source>
        <dbReference type="ARBA" id="ARBA00022567"/>
    </source>
</evidence>
<name>A0A084CNX1_9GAMM</name>
<evidence type="ECO:0000259" key="13">
    <source>
        <dbReference type="Pfam" id="PF00485"/>
    </source>
</evidence>
<evidence type="ECO:0000256" key="6">
    <source>
        <dbReference type="ARBA" id="ARBA00022679"/>
    </source>
</evidence>
<keyword evidence="9" id="KW-0067">ATP-binding</keyword>
<evidence type="ECO:0000256" key="3">
    <source>
        <dbReference type="ARBA" id="ARBA00012042"/>
    </source>
</evidence>
<evidence type="ECO:0000256" key="1">
    <source>
        <dbReference type="ARBA" id="ARBA00005215"/>
    </source>
</evidence>
<evidence type="ECO:0000256" key="8">
    <source>
        <dbReference type="ARBA" id="ARBA00022777"/>
    </source>
</evidence>
<evidence type="ECO:0000256" key="2">
    <source>
        <dbReference type="ARBA" id="ARBA00009719"/>
    </source>
</evidence>
<feature type="domain" description="Phosphoribulokinase/uridine kinase" evidence="13">
    <location>
        <begin position="394"/>
        <end position="572"/>
    </location>
</feature>
<dbReference type="GO" id="GO:0005524">
    <property type="term" value="F:ATP binding"/>
    <property type="evidence" value="ECO:0007669"/>
    <property type="project" value="UniProtKB-KW"/>
</dbReference>
<dbReference type="Gene3D" id="3.40.50.300">
    <property type="entry name" value="P-loop containing nucleotide triphosphate hydrolases"/>
    <property type="match status" value="1"/>
</dbReference>
<feature type="transmembrane region" description="Helical" evidence="12">
    <location>
        <begin position="158"/>
        <end position="187"/>
    </location>
</feature>
<dbReference type="eggNOG" id="COG0572">
    <property type="taxonomic scope" value="Bacteria"/>
</dbReference>
<dbReference type="PANTHER" id="PTHR10285">
    <property type="entry name" value="URIDINE KINASE"/>
    <property type="match status" value="1"/>
</dbReference>
<keyword evidence="15" id="KW-1185">Reference proteome</keyword>
<dbReference type="eggNOG" id="COG5650">
    <property type="taxonomic scope" value="Bacteria"/>
</dbReference>
<sequence length="679" mass="80104">MNDNISLKKIILFSLIVKFLISVFFTSQYQILLFNQPILDWLKYGLNPWRSSIELLPNYSFPYPSLMLYILSTFYSPLLFFGESNPFIINIFNTFPLLISDSIILFCLIKLSSYPKITLLFYLFSPILIYSTYIHHQIDIIPVSLLMVSLIFLKKRNILYSALFISFGISSKLNIALCLPFIFIYVYKWFGLKISLKFFSISVLTFFLINLPFLNSEFFLKSIFFNDIQSRIFSTFFEFNNRKIYLIPLILFILYFNFLSFKKVNFDLLVLYIVSIFSLFLLVFDVAPAWYIWILPFSTYLVAKYEDKLLSLISFLFLNISYLGYYILFYDYDLSPIIFLKNYEYNHIDLKSNVEFLGDIFFTSLKCSTFLFLYVIYKYSIENNKLYRNYSPFLIGIGGESGTGKTTFQSVLKKLFGTQVLQIEGDGDHKWERGHKNWSKYSHLDPKANWLHRQAHDLIELKKGKRILRTNYCHNTGTFKKTHPLKAGDYVSISGLHPFYLLLSRDVLDLKIFMDPEENLRRHWKIERDTNSRGYSIEDAKKQIESREEDSRKYIRPQRKYADIIVSYFSKENLEIGVEPKLSLRIFIDSSLPIESMIQKLPLCQNINFDYSENIDFQIITLDRCTEVDGLEDVTRSHIPNLDELCNLVKFKKGFDGFIQFIVLLSISEKLKNSNKNWN</sequence>
<gene>
    <name evidence="14" type="ORF">CF67_15017</name>
</gene>
<dbReference type="PROSITE" id="PS00567">
    <property type="entry name" value="PHOSPHORIBULOKINASE"/>
    <property type="match status" value="1"/>
</dbReference>
<feature type="transmembrane region" description="Helical" evidence="12">
    <location>
        <begin position="268"/>
        <end position="292"/>
    </location>
</feature>